<gene>
    <name evidence="10" type="primary">pulA</name>
    <name evidence="10" type="ORF">DM484_29620</name>
</gene>
<dbReference type="EMBL" id="QJPH01000576">
    <property type="protein sequence ID" value="PZN69459.1"/>
    <property type="molecule type" value="Genomic_DNA"/>
</dbReference>
<evidence type="ECO:0000256" key="1">
    <source>
        <dbReference type="ARBA" id="ARBA00008061"/>
    </source>
</evidence>
<dbReference type="CDD" id="cd10315">
    <property type="entry name" value="CBM41_pullulanase"/>
    <property type="match status" value="1"/>
</dbReference>
<dbReference type="SUPFAM" id="SSF51445">
    <property type="entry name" value="(Trans)glycosidases"/>
    <property type="match status" value="1"/>
</dbReference>
<dbReference type="Pfam" id="PF03714">
    <property type="entry name" value="PUD"/>
    <property type="match status" value="1"/>
</dbReference>
<organism evidence="10 11">
    <name type="scientific">Candidatus Methylumidiphilus alinenensis</name>
    <dbReference type="NCBI Taxonomy" id="2202197"/>
    <lineage>
        <taxon>Bacteria</taxon>
        <taxon>Pseudomonadati</taxon>
        <taxon>Pseudomonadota</taxon>
        <taxon>Gammaproteobacteria</taxon>
        <taxon>Methylococcales</taxon>
        <taxon>Candidatus Methylumidiphilus</taxon>
    </lineage>
</organism>
<dbReference type="InterPro" id="IPR013784">
    <property type="entry name" value="Carb-bd-like_fold"/>
</dbReference>
<dbReference type="NCBIfam" id="TIGR02104">
    <property type="entry name" value="pulA_typeI"/>
    <property type="match status" value="1"/>
</dbReference>
<accession>A0A2W4QG20</accession>
<evidence type="ECO:0000259" key="9">
    <source>
        <dbReference type="SMART" id="SM00642"/>
    </source>
</evidence>
<dbReference type="GO" id="GO:0005975">
    <property type="term" value="P:carbohydrate metabolic process"/>
    <property type="evidence" value="ECO:0007669"/>
    <property type="project" value="InterPro"/>
</dbReference>
<comment type="catalytic activity">
    <reaction evidence="5">
        <text>Hydrolysis of (1-&gt;6)-alpha-D-glucosidic linkages in pullulan, amylopectin and glycogen, and in the alpha- and beta-limit dextrins of amylopectin and glycogen.</text>
        <dbReference type="EC" id="3.2.1.41"/>
    </reaction>
</comment>
<dbReference type="InterPro" id="IPR013780">
    <property type="entry name" value="Glyco_hydro_b"/>
</dbReference>
<dbReference type="PANTHER" id="PTHR43002">
    <property type="entry name" value="GLYCOGEN DEBRANCHING ENZYME"/>
    <property type="match status" value="1"/>
</dbReference>
<sequence length="990" mass="112311">MHKDNATLYPMSKGTPLATLEIVAPPGNADKTIIATLKSNGQIVAQGQSQITRFDDARIILVNSEHAIHRCSSDYELWATLDKDGLESCYPGFMDLFIHESWHFNEGPWKQFTDPLIWKEKKLSKPSNRLRIHYHRYGGYYDGISLWTWNDNSEVPPTEIFEIGRDEFGLIFDLDKADYGVDVDTLRIGILPRRGGDWSLKEDDNKYWDSSFGNEVYLIGTVNYIWKERPDTRQHVMAAFIDTQHCVAIQISRPVDPGEINSESVFIIDENNQHKKIKHLAHGDKPSDTITVITIDPLDVGSHSYFISLENFGGTVIASLRDILHDAELFYDAQAKLGAIYSPSSTTFRLFAPTANSVEVVLYDIPVEDSSPFRAILMKKIGKGVFECTVQGDTLGKFYRYRLQGQKFPANIEVLDPYAINTVGESRFSRITNLLETNPMDWERFRVGPPLDSPVDMVIYEVNVRDFTIAGNSGANHKGLFLGFTEQGIHLPDATDIPTGLDHLQELGITHVQLLPVQDFSKDEDDGIYNWGYMTIAFNSPEGWYSTNKLDDSRIREFKHLVSALHARNIGVIMDVVYNHTDYSSPFHIINAPYFYRFYAEGNYANGSGVGNDFRTESPMVRKYIIDSLKYWVEEYGVDGFRFDLMALIDFETMREVEVELRKIKPNIVIYGEPWSSGHSPIKGQATDKNAIRHTSIGAFNDHFRNALGGSPNGSELGFLQNGTHREGVAIGLEGSYRDWASQPTQTINYMTCHDNLVLYDKLKWFSPNASEQDVITMMKLGYLVLFTAQGIPFIHAGEEFARTKYGHGNSYNAGDEINRIDWLLKVKNHDLFVYTRDLIRIRKQHPLFRLRLAEQIKERVKTHLPPTAKSLIYLIDGADLENETWKESCVLINGEDSLDVEFLLPPGRWLVAIDGNGTADKPRAVEYRVTVRHKSGMILYRVEEQPEIIEIIALAIKEDAGVTSEDEIEQGSISDKAEIETGEVFEKQG</sequence>
<dbReference type="GO" id="GO:0051060">
    <property type="term" value="F:pullulanase activity"/>
    <property type="evidence" value="ECO:0007669"/>
    <property type="project" value="UniProtKB-EC"/>
</dbReference>
<dbReference type="Gene3D" id="2.60.40.10">
    <property type="entry name" value="Immunoglobulins"/>
    <property type="match status" value="1"/>
</dbReference>
<evidence type="ECO:0000256" key="5">
    <source>
        <dbReference type="ARBA" id="ARBA00023965"/>
    </source>
</evidence>
<dbReference type="InterPro" id="IPR006047">
    <property type="entry name" value="GH13_cat_dom"/>
</dbReference>
<dbReference type="Proteomes" id="UP000249396">
    <property type="component" value="Unassembled WGS sequence"/>
</dbReference>
<dbReference type="InterPro" id="IPR017853">
    <property type="entry name" value="GH"/>
</dbReference>
<dbReference type="SUPFAM" id="SSF49452">
    <property type="entry name" value="Starch-binding domain-like"/>
    <property type="match status" value="1"/>
</dbReference>
<comment type="similarity">
    <text evidence="1">Belongs to the glycosyl hydrolase 13 family.</text>
</comment>
<dbReference type="Gene3D" id="2.60.40.1180">
    <property type="entry name" value="Golgi alpha-mannosidase II"/>
    <property type="match status" value="1"/>
</dbReference>
<dbReference type="Pfam" id="PF02922">
    <property type="entry name" value="CBM_48"/>
    <property type="match status" value="1"/>
</dbReference>
<dbReference type="CDD" id="cd02860">
    <property type="entry name" value="E_set_Pullulanase"/>
    <property type="match status" value="1"/>
</dbReference>
<evidence type="ECO:0000256" key="6">
    <source>
        <dbReference type="ARBA" id="ARBA00024062"/>
    </source>
</evidence>
<feature type="domain" description="Glycosyl hydrolase family 13 catalytic" evidence="9">
    <location>
        <begin position="461"/>
        <end position="843"/>
    </location>
</feature>
<dbReference type="AlphaFoldDB" id="A0A2W4QG20"/>
<dbReference type="InterPro" id="IPR014756">
    <property type="entry name" value="Ig_E-set"/>
</dbReference>
<name>A0A2W4QG20_9GAMM</name>
<dbReference type="GO" id="GO:0030246">
    <property type="term" value="F:carbohydrate binding"/>
    <property type="evidence" value="ECO:0007669"/>
    <property type="project" value="InterPro"/>
</dbReference>
<dbReference type="SMART" id="SM00642">
    <property type="entry name" value="Aamy"/>
    <property type="match status" value="1"/>
</dbReference>
<keyword evidence="2" id="KW-0732">Signal</keyword>
<evidence type="ECO:0000313" key="10">
    <source>
        <dbReference type="EMBL" id="PZN69459.1"/>
    </source>
</evidence>
<evidence type="ECO:0000256" key="8">
    <source>
        <dbReference type="ARBA" id="ARBA00031076"/>
    </source>
</evidence>
<reference evidence="10 11" key="1">
    <citation type="journal article" date="2018" name="Aquat. Microb. Ecol.">
        <title>Gammaproteobacterial methanotrophs dominate.</title>
        <authorList>
            <person name="Rissanen A.J."/>
            <person name="Saarenheimo J."/>
            <person name="Tiirola M."/>
            <person name="Peura S."/>
            <person name="Aalto S.L."/>
            <person name="Karvinen A."/>
            <person name="Nykanen H."/>
        </authorList>
    </citation>
    <scope>NUCLEOTIDE SEQUENCE [LARGE SCALE GENOMIC DNA]</scope>
    <source>
        <strain evidence="10">AMbin10</strain>
    </source>
</reference>
<dbReference type="Pfam" id="PF00128">
    <property type="entry name" value="Alpha-amylase"/>
    <property type="match status" value="1"/>
</dbReference>
<dbReference type="InterPro" id="IPR004193">
    <property type="entry name" value="Glyco_hydro_13_N"/>
</dbReference>
<dbReference type="Gene3D" id="2.60.40.1110">
    <property type="match status" value="1"/>
</dbReference>
<protein>
    <recommendedName>
        <fullName evidence="6">pullulanase</fullName>
        <ecNumber evidence="6">3.2.1.41</ecNumber>
    </recommendedName>
    <alternativeName>
        <fullName evidence="7">Alpha-dextrin endo-1,6-alpha-glucosidase</fullName>
    </alternativeName>
    <alternativeName>
        <fullName evidence="8">Pullulan 6-glucanohydrolase</fullName>
    </alternativeName>
</protein>
<comment type="caution">
    <text evidence="10">The sequence shown here is derived from an EMBL/GenBank/DDBJ whole genome shotgun (WGS) entry which is preliminary data.</text>
</comment>
<dbReference type="SUPFAM" id="SSF81296">
    <property type="entry name" value="E set domains"/>
    <property type="match status" value="1"/>
</dbReference>
<dbReference type="EC" id="3.2.1.41" evidence="6"/>
<evidence type="ECO:0000256" key="7">
    <source>
        <dbReference type="ARBA" id="ARBA00029618"/>
    </source>
</evidence>
<keyword evidence="4" id="KW-0326">Glycosidase</keyword>
<evidence type="ECO:0000256" key="2">
    <source>
        <dbReference type="ARBA" id="ARBA00022729"/>
    </source>
</evidence>
<dbReference type="CDD" id="cd11341">
    <property type="entry name" value="AmyAc_Pullulanase_LD-like"/>
    <property type="match status" value="1"/>
</dbReference>
<evidence type="ECO:0000256" key="3">
    <source>
        <dbReference type="ARBA" id="ARBA00022801"/>
    </source>
</evidence>
<dbReference type="Gene3D" id="3.20.20.80">
    <property type="entry name" value="Glycosidases"/>
    <property type="match status" value="1"/>
</dbReference>
<evidence type="ECO:0000256" key="4">
    <source>
        <dbReference type="ARBA" id="ARBA00023295"/>
    </source>
</evidence>
<dbReference type="InterPro" id="IPR005323">
    <property type="entry name" value="CBM41_pullulanase"/>
</dbReference>
<dbReference type="InterPro" id="IPR011840">
    <property type="entry name" value="PulA_typeI"/>
</dbReference>
<dbReference type="InterPro" id="IPR013783">
    <property type="entry name" value="Ig-like_fold"/>
</dbReference>
<proteinExistence type="inferred from homology"/>
<keyword evidence="3" id="KW-0378">Hydrolase</keyword>
<evidence type="ECO:0000313" key="11">
    <source>
        <dbReference type="Proteomes" id="UP000249396"/>
    </source>
</evidence>